<feature type="domain" description="Maltose/galactoside acetyltransferase" evidence="4">
    <location>
        <begin position="48"/>
        <end position="104"/>
    </location>
</feature>
<organism evidence="5 6">
    <name type="scientific">Phomopsis amygdali</name>
    <name type="common">Fusicoccum amygdali</name>
    <dbReference type="NCBI Taxonomy" id="1214568"/>
    <lineage>
        <taxon>Eukaryota</taxon>
        <taxon>Fungi</taxon>
        <taxon>Dikarya</taxon>
        <taxon>Ascomycota</taxon>
        <taxon>Pezizomycotina</taxon>
        <taxon>Sordariomycetes</taxon>
        <taxon>Sordariomycetidae</taxon>
        <taxon>Diaporthales</taxon>
        <taxon>Diaporthaceae</taxon>
        <taxon>Diaporthe</taxon>
    </lineage>
</organism>
<evidence type="ECO:0000256" key="2">
    <source>
        <dbReference type="ARBA" id="ARBA00022679"/>
    </source>
</evidence>
<keyword evidence="3" id="KW-0012">Acyltransferase</keyword>
<dbReference type="InterPro" id="IPR011004">
    <property type="entry name" value="Trimer_LpxA-like_sf"/>
</dbReference>
<dbReference type="Gene3D" id="2.160.10.10">
    <property type="entry name" value="Hexapeptide repeat proteins"/>
    <property type="match status" value="1"/>
</dbReference>
<dbReference type="CDD" id="cd03357">
    <property type="entry name" value="LbH_MAT_GAT"/>
    <property type="match status" value="1"/>
</dbReference>
<dbReference type="SMART" id="SM01266">
    <property type="entry name" value="Mac"/>
    <property type="match status" value="1"/>
</dbReference>
<dbReference type="AlphaFoldDB" id="A0AAD9S7A9"/>
<dbReference type="Pfam" id="PF12464">
    <property type="entry name" value="Mac"/>
    <property type="match status" value="1"/>
</dbReference>
<dbReference type="Pfam" id="PF14602">
    <property type="entry name" value="Hexapep_2"/>
    <property type="match status" value="1"/>
</dbReference>
<evidence type="ECO:0000256" key="1">
    <source>
        <dbReference type="ARBA" id="ARBA00007274"/>
    </source>
</evidence>
<evidence type="ECO:0000313" key="5">
    <source>
        <dbReference type="EMBL" id="KAK2601157.1"/>
    </source>
</evidence>
<evidence type="ECO:0000313" key="6">
    <source>
        <dbReference type="Proteomes" id="UP001265746"/>
    </source>
</evidence>
<dbReference type="GO" id="GO:0016407">
    <property type="term" value="F:acetyltransferase activity"/>
    <property type="evidence" value="ECO:0007669"/>
    <property type="project" value="InterPro"/>
</dbReference>
<evidence type="ECO:0000259" key="4">
    <source>
        <dbReference type="SMART" id="SM01266"/>
    </source>
</evidence>
<sequence>MHLHNFLKFETHYRQITHRTSNMAATEKNAEELRKASQLSHVPRGEQYDKMISGMLQLCDARFRARAWAHHYNHFFPTGAEANATTLQQTRAQMLREILGRVDGDDVVIEPPFNIDYGCNISIGERFYANFNLVILDCAIVTIGNRVMMGPNVSIFAATHETEVASRRDNIEYARPVSIGDDCWIGGHVVVLPGITIGKGCVIAAGSIVTKDVPAWSVAKGVPARVFKSVEPIE</sequence>
<comment type="similarity">
    <text evidence="1">Belongs to the transferase hexapeptide repeat family.</text>
</comment>
<keyword evidence="6" id="KW-1185">Reference proteome</keyword>
<comment type="caution">
    <text evidence="5">The sequence shown here is derived from an EMBL/GenBank/DDBJ whole genome shotgun (WGS) entry which is preliminary data.</text>
</comment>
<dbReference type="GO" id="GO:0008374">
    <property type="term" value="F:O-acyltransferase activity"/>
    <property type="evidence" value="ECO:0007669"/>
    <property type="project" value="TreeGrafter"/>
</dbReference>
<reference evidence="5" key="1">
    <citation type="submission" date="2023-06" db="EMBL/GenBank/DDBJ databases">
        <authorList>
            <person name="Noh H."/>
        </authorList>
    </citation>
    <scope>NUCLEOTIDE SEQUENCE</scope>
    <source>
        <strain evidence="5">DUCC20226</strain>
    </source>
</reference>
<dbReference type="PANTHER" id="PTHR23416">
    <property type="entry name" value="SIALIC ACID SYNTHASE-RELATED"/>
    <property type="match status" value="1"/>
</dbReference>
<accession>A0AAD9S7A9</accession>
<dbReference type="SUPFAM" id="SSF51161">
    <property type="entry name" value="Trimeric LpxA-like enzymes"/>
    <property type="match status" value="1"/>
</dbReference>
<dbReference type="EMBL" id="JAUJFL010000006">
    <property type="protein sequence ID" value="KAK2601157.1"/>
    <property type="molecule type" value="Genomic_DNA"/>
</dbReference>
<protein>
    <recommendedName>
        <fullName evidence="4">Maltose/galactoside acetyltransferase domain-containing protein</fullName>
    </recommendedName>
</protein>
<dbReference type="PANTHER" id="PTHR23416:SF23">
    <property type="entry name" value="ACETYLTRANSFERASE C18B11.09C-RELATED"/>
    <property type="match status" value="1"/>
</dbReference>
<gene>
    <name evidence="5" type="ORF">N8I77_010627</name>
</gene>
<evidence type="ECO:0000256" key="3">
    <source>
        <dbReference type="ARBA" id="ARBA00023315"/>
    </source>
</evidence>
<name>A0AAD9S7A9_PHOAM</name>
<dbReference type="InterPro" id="IPR001451">
    <property type="entry name" value="Hexapep"/>
</dbReference>
<dbReference type="Proteomes" id="UP001265746">
    <property type="component" value="Unassembled WGS sequence"/>
</dbReference>
<dbReference type="InterPro" id="IPR024688">
    <property type="entry name" value="Mac_dom"/>
</dbReference>
<dbReference type="FunFam" id="2.160.10.10:FF:000025">
    <property type="entry name" value="Hexapeptide-repeat containing-acetyltransferase"/>
    <property type="match status" value="1"/>
</dbReference>
<keyword evidence="2" id="KW-0808">Transferase</keyword>
<proteinExistence type="inferred from homology"/>
<dbReference type="InterPro" id="IPR051159">
    <property type="entry name" value="Hexapeptide_acetyltransf"/>
</dbReference>